<comment type="caution">
    <text evidence="3">The sequence shown here is derived from an EMBL/GenBank/DDBJ whole genome shotgun (WGS) entry which is preliminary data.</text>
</comment>
<feature type="chain" id="PRO_5044865474" description="Ubiquitin-like domain-containing protein" evidence="1">
    <location>
        <begin position="26"/>
        <end position="377"/>
    </location>
</feature>
<organism evidence="3 4">
    <name type="scientific">Heterodera schachtii</name>
    <name type="common">Sugarbeet cyst nematode worm</name>
    <name type="synonym">Tylenchus schachtii</name>
    <dbReference type="NCBI Taxonomy" id="97005"/>
    <lineage>
        <taxon>Eukaryota</taxon>
        <taxon>Metazoa</taxon>
        <taxon>Ecdysozoa</taxon>
        <taxon>Nematoda</taxon>
        <taxon>Chromadorea</taxon>
        <taxon>Rhabditida</taxon>
        <taxon>Tylenchina</taxon>
        <taxon>Tylenchomorpha</taxon>
        <taxon>Tylenchoidea</taxon>
        <taxon>Heteroderidae</taxon>
        <taxon>Heteroderinae</taxon>
        <taxon>Heterodera</taxon>
    </lineage>
</organism>
<accession>A0ABD2HWX2</accession>
<dbReference type="SUPFAM" id="SSF54236">
    <property type="entry name" value="Ubiquitin-like"/>
    <property type="match status" value="3"/>
</dbReference>
<evidence type="ECO:0000259" key="2">
    <source>
        <dbReference type="PROSITE" id="PS50053"/>
    </source>
</evidence>
<dbReference type="CDD" id="cd17039">
    <property type="entry name" value="Ubl_ubiquitin_like"/>
    <property type="match status" value="2"/>
</dbReference>
<dbReference type="AlphaFoldDB" id="A0ABD2HWX2"/>
<evidence type="ECO:0000313" key="3">
    <source>
        <dbReference type="EMBL" id="KAL3069370.1"/>
    </source>
</evidence>
<dbReference type="InterPro" id="IPR029071">
    <property type="entry name" value="Ubiquitin-like_domsf"/>
</dbReference>
<keyword evidence="1" id="KW-0732">Signal</keyword>
<protein>
    <recommendedName>
        <fullName evidence="2">Ubiquitin-like domain-containing protein</fullName>
    </recommendedName>
</protein>
<feature type="domain" description="Ubiquitin-like" evidence="2">
    <location>
        <begin position="177"/>
        <end position="265"/>
    </location>
</feature>
<dbReference type="Proteomes" id="UP001620645">
    <property type="component" value="Unassembled WGS sequence"/>
</dbReference>
<gene>
    <name evidence="3" type="ORF">niasHS_018095</name>
</gene>
<dbReference type="InterPro" id="IPR000626">
    <property type="entry name" value="Ubiquitin-like_dom"/>
</dbReference>
<reference evidence="3 4" key="1">
    <citation type="submission" date="2024-10" db="EMBL/GenBank/DDBJ databases">
        <authorList>
            <person name="Kim D."/>
        </authorList>
    </citation>
    <scope>NUCLEOTIDE SEQUENCE [LARGE SCALE GENOMIC DNA]</scope>
    <source>
        <strain evidence="3">Taebaek</strain>
    </source>
</reference>
<dbReference type="EMBL" id="JBICCN010000429">
    <property type="protein sequence ID" value="KAL3069370.1"/>
    <property type="molecule type" value="Genomic_DNA"/>
</dbReference>
<dbReference type="Gene3D" id="3.10.20.90">
    <property type="entry name" value="Phosphatidylinositol 3-kinase Catalytic Subunit, Chain A, domain 1"/>
    <property type="match status" value="3"/>
</dbReference>
<dbReference type="Pfam" id="PF14560">
    <property type="entry name" value="Ubiquitin_2"/>
    <property type="match status" value="1"/>
</dbReference>
<name>A0ABD2HWX2_HETSC</name>
<dbReference type="PROSITE" id="PS50053">
    <property type="entry name" value="UBIQUITIN_2"/>
    <property type="match status" value="1"/>
</dbReference>
<evidence type="ECO:0000313" key="4">
    <source>
        <dbReference type="Proteomes" id="UP001620645"/>
    </source>
</evidence>
<feature type="signal peptide" evidence="1">
    <location>
        <begin position="1"/>
        <end position="25"/>
    </location>
</feature>
<sequence>MNLFDFSQFCIVIMLTLIMPSFVDSMKIKVEYSSKVFPVKLDKKDTVATLKAQKICNIRIQKQKLTKERAGKFCVERSADQKTIKKYAIGEGQNVFVSLDEFQFFVEYKEKMYPIKANAITTIKEVKEKMTQITGIPSEKQTLIHYYLCGGFNDSVRLIDFVKEDMPFLIMSDGSGITVRWQNHWEYFVIYVNGTDTVATVKQKIREINKQRQKIRETNEQRYKSELNGEIILRKCHFDCEYGKALEDEKTMDEYGIIEGNDIHMKVLAWDEIWHESSPASSYAAAVADGTDFHIHMDYGNSRRTVWMKGTDKLRSLKDKIRPIIEADWKCKFGDISLFKHPFRVGIDELMDNEKTMDEYGIKEGDTIESLDYERLD</sequence>
<proteinExistence type="predicted"/>
<keyword evidence="4" id="KW-1185">Reference proteome</keyword>
<evidence type="ECO:0000256" key="1">
    <source>
        <dbReference type="SAM" id="SignalP"/>
    </source>
</evidence>